<feature type="compositionally biased region" description="Polar residues" evidence="1">
    <location>
        <begin position="678"/>
        <end position="688"/>
    </location>
</feature>
<dbReference type="Pfam" id="PF00610">
    <property type="entry name" value="DEP"/>
    <property type="match status" value="1"/>
</dbReference>
<name>E3LSE8_CAERE</name>
<dbReference type="GO" id="GO:0035556">
    <property type="term" value="P:intracellular signal transduction"/>
    <property type="evidence" value="ECO:0007669"/>
    <property type="project" value="InterPro"/>
</dbReference>
<feature type="compositionally biased region" description="Polar residues" evidence="1">
    <location>
        <begin position="133"/>
        <end position="142"/>
    </location>
</feature>
<dbReference type="InterPro" id="IPR036388">
    <property type="entry name" value="WH-like_DNA-bd_sf"/>
</dbReference>
<dbReference type="EMBL" id="DS268414">
    <property type="protein sequence ID" value="EFP09161.1"/>
    <property type="molecule type" value="Genomic_DNA"/>
</dbReference>
<dbReference type="Proteomes" id="UP000008281">
    <property type="component" value="Unassembled WGS sequence"/>
</dbReference>
<evidence type="ECO:0000256" key="2">
    <source>
        <dbReference type="SAM" id="Phobius"/>
    </source>
</evidence>
<reference evidence="4" key="1">
    <citation type="submission" date="2007-07" db="EMBL/GenBank/DDBJ databases">
        <title>PCAP assembly of the Caenorhabditis remanei genome.</title>
        <authorList>
            <consortium name="The Caenorhabditis remanei Sequencing Consortium"/>
            <person name="Wilson R.K."/>
        </authorList>
    </citation>
    <scope>NUCLEOTIDE SEQUENCE [LARGE SCALE GENOMIC DNA]</scope>
    <source>
        <strain evidence="4">PB4641</strain>
    </source>
</reference>
<evidence type="ECO:0000313" key="5">
    <source>
        <dbReference type="Proteomes" id="UP000008281"/>
    </source>
</evidence>
<accession>E3LSE8</accession>
<dbReference type="InterPro" id="IPR000591">
    <property type="entry name" value="DEP_dom"/>
</dbReference>
<feature type="compositionally biased region" description="Basic residues" evidence="1">
    <location>
        <begin position="146"/>
        <end position="155"/>
    </location>
</feature>
<keyword evidence="2" id="KW-0472">Membrane</keyword>
<sequence length="716" mass="82222">MADDYSTDQFKATQMFDEIVWHFRANLPLKSNRSMLTTVENSFTGKEALDFLLLEVPRIIPDKVPTVENMQKLLMMMVDWKIVAEAFPKKNQRKREFSDSRVYIFIKSLDELKKPKPRSRRSASFSGGRKSVRVTQPVSPSATMLRRPKLSRRLSRSNGNIDKAGVDNDPRGVENHGFDDQKEEDQQKSSRRLHAPKILNRSLESICTEHISLKADFTEKKEKVYDWLPFFKSRRYHTKAHQPTRRSVSLDRNHCMVEEEIEEAARNKQKVTTPPIRELTNDLVFMHPKGPMSTAPARYQSNRVSIVGTNPASLSRGRMYESIVRRPSIPVVETQPPALKDCIIWKTEMLARLELLYDRPIPSEWANKVDGYDINWNMLEIDANDGVVKSRCSGLQPDYPTTIVHFMDYLGRYPFSSGKKLDFVPELNVNRMFGTLVNRLEDLNAPLQSEDCSLIVSFLSKMDGFAMMMETGAGRRWSKVIMSTSVSSIEEAGLMVDGFSRDIPSCGIRASKHRRRALSPFDNRVNLPIQDEKAYKIREKWLIESLQLILLSLPTSRRRKLHKFICFIKSIETNQLFDLADPSNGSSNNREAVMIYLYIIHSINVLIKAIIGLWTGVCGGCRKQQGMLITAVLLANYRTLFAVPEEFVERVQRLEYAQNESYDSSRYPKVNRSRRARNQSIVEETPSSPAALKKTSKETFTAEKSKKGLFTRLLRK</sequence>
<dbReference type="AlphaFoldDB" id="E3LSE8"/>
<keyword evidence="5" id="KW-1185">Reference proteome</keyword>
<protein>
    <submittedName>
        <fullName evidence="4">CRE-LET-99 protein</fullName>
    </submittedName>
</protein>
<evidence type="ECO:0000313" key="4">
    <source>
        <dbReference type="EMBL" id="EFP09161.1"/>
    </source>
</evidence>
<feature type="domain" description="DEP" evidence="3">
    <location>
        <begin position="23"/>
        <end position="107"/>
    </location>
</feature>
<gene>
    <name evidence="4" type="primary">Cre-let-99</name>
    <name evidence="4" type="ORF">CRE_25580</name>
</gene>
<keyword evidence="2" id="KW-0812">Transmembrane</keyword>
<dbReference type="PANTHER" id="PTHR16206">
    <property type="entry name" value="DEP DOMAIN-CONTAINING"/>
    <property type="match status" value="1"/>
</dbReference>
<dbReference type="eggNOG" id="ENOG502RT6V">
    <property type="taxonomic scope" value="Eukaryota"/>
</dbReference>
<evidence type="ECO:0000256" key="1">
    <source>
        <dbReference type="SAM" id="MobiDB-lite"/>
    </source>
</evidence>
<dbReference type="SMART" id="SM00049">
    <property type="entry name" value="DEP"/>
    <property type="match status" value="1"/>
</dbReference>
<dbReference type="HOGENOM" id="CLU_393910_0_0_1"/>
<dbReference type="CDD" id="cd04371">
    <property type="entry name" value="DEP"/>
    <property type="match status" value="1"/>
</dbReference>
<keyword evidence="2" id="KW-1133">Transmembrane helix</keyword>
<feature type="transmembrane region" description="Helical" evidence="2">
    <location>
        <begin position="595"/>
        <end position="617"/>
    </location>
</feature>
<dbReference type="STRING" id="31234.E3LSE8"/>
<feature type="region of interest" description="Disordered" evidence="1">
    <location>
        <begin position="666"/>
        <end position="699"/>
    </location>
</feature>
<dbReference type="OMA" id="WLPFFKS"/>
<dbReference type="Gene3D" id="1.10.10.10">
    <property type="entry name" value="Winged helix-like DNA-binding domain superfamily/Winged helix DNA-binding domain"/>
    <property type="match status" value="1"/>
</dbReference>
<dbReference type="PANTHER" id="PTHR16206:SF4">
    <property type="entry name" value="PROTEIN LET-99"/>
    <property type="match status" value="1"/>
</dbReference>
<dbReference type="InParanoid" id="E3LSE8"/>
<dbReference type="OrthoDB" id="524326at2759"/>
<feature type="region of interest" description="Disordered" evidence="1">
    <location>
        <begin position="115"/>
        <end position="195"/>
    </location>
</feature>
<dbReference type="PROSITE" id="PS50186">
    <property type="entry name" value="DEP"/>
    <property type="match status" value="1"/>
</dbReference>
<dbReference type="FunCoup" id="E3LSE8">
    <property type="interactions" value="1572"/>
</dbReference>
<feature type="compositionally biased region" description="Basic and acidic residues" evidence="1">
    <location>
        <begin position="164"/>
        <end position="188"/>
    </location>
</feature>
<evidence type="ECO:0000259" key="3">
    <source>
        <dbReference type="PROSITE" id="PS50186"/>
    </source>
</evidence>
<proteinExistence type="predicted"/>
<organism evidence="5">
    <name type="scientific">Caenorhabditis remanei</name>
    <name type="common">Caenorhabditis vulgaris</name>
    <dbReference type="NCBI Taxonomy" id="31234"/>
    <lineage>
        <taxon>Eukaryota</taxon>
        <taxon>Metazoa</taxon>
        <taxon>Ecdysozoa</taxon>
        <taxon>Nematoda</taxon>
        <taxon>Chromadorea</taxon>
        <taxon>Rhabditida</taxon>
        <taxon>Rhabditina</taxon>
        <taxon>Rhabditomorpha</taxon>
        <taxon>Rhabditoidea</taxon>
        <taxon>Rhabditidae</taxon>
        <taxon>Peloderinae</taxon>
        <taxon>Caenorhabditis</taxon>
    </lineage>
</organism>